<keyword evidence="3 12" id="KW-0812">Transmembrane</keyword>
<keyword evidence="7" id="KW-0408">Iron</keyword>
<evidence type="ECO:0000256" key="2">
    <source>
        <dbReference type="ARBA" id="ARBA00022475"/>
    </source>
</evidence>
<evidence type="ECO:0000256" key="1">
    <source>
        <dbReference type="ARBA" id="ARBA00004141"/>
    </source>
</evidence>
<evidence type="ECO:0000313" key="14">
    <source>
        <dbReference type="Proteomes" id="UP000019222"/>
    </source>
</evidence>
<feature type="transmembrane region" description="Helical" evidence="12">
    <location>
        <begin position="126"/>
        <end position="148"/>
    </location>
</feature>
<keyword evidence="2" id="KW-1003">Cell membrane</keyword>
<keyword evidence="4" id="KW-0479">Metal-binding</keyword>
<accession>W5Y8S2</accession>
<dbReference type="KEGG" id="cvt:B843_07365"/>
<dbReference type="PANTHER" id="PTHR35457">
    <property type="entry name" value="HEME A SYNTHASE"/>
    <property type="match status" value="1"/>
</dbReference>
<feature type="transmembrane region" description="Helical" evidence="12">
    <location>
        <begin position="211"/>
        <end position="236"/>
    </location>
</feature>
<comment type="pathway">
    <text evidence="11">Porphyrin-containing compound metabolism.</text>
</comment>
<dbReference type="Pfam" id="PF02628">
    <property type="entry name" value="COX15-CtaA"/>
    <property type="match status" value="1"/>
</dbReference>
<protein>
    <submittedName>
        <fullName evidence="13">Cytochrome aa3 controlling protein</fullName>
    </submittedName>
</protein>
<organism evidence="13 14">
    <name type="scientific">Corynebacterium vitaeruminis DSM 20294</name>
    <dbReference type="NCBI Taxonomy" id="1224164"/>
    <lineage>
        <taxon>Bacteria</taxon>
        <taxon>Bacillati</taxon>
        <taxon>Actinomycetota</taxon>
        <taxon>Actinomycetes</taxon>
        <taxon>Mycobacteriales</taxon>
        <taxon>Corynebacteriaceae</taxon>
        <taxon>Corynebacterium</taxon>
    </lineage>
</organism>
<feature type="transmembrane region" description="Helical" evidence="12">
    <location>
        <begin position="98"/>
        <end position="120"/>
    </location>
</feature>
<evidence type="ECO:0000256" key="8">
    <source>
        <dbReference type="ARBA" id="ARBA00023133"/>
    </source>
</evidence>
<evidence type="ECO:0000256" key="3">
    <source>
        <dbReference type="ARBA" id="ARBA00022692"/>
    </source>
</evidence>
<evidence type="ECO:0000256" key="9">
    <source>
        <dbReference type="ARBA" id="ARBA00023136"/>
    </source>
</evidence>
<name>W5Y8S2_9CORY</name>
<dbReference type="GO" id="GO:0006784">
    <property type="term" value="P:heme A biosynthetic process"/>
    <property type="evidence" value="ECO:0007669"/>
    <property type="project" value="InterPro"/>
</dbReference>
<dbReference type="Proteomes" id="UP000019222">
    <property type="component" value="Chromosome"/>
</dbReference>
<keyword evidence="8" id="KW-0350">Heme biosynthesis</keyword>
<comment type="subcellular location">
    <subcellularLocation>
        <location evidence="1">Membrane</location>
        <topology evidence="1">Multi-pass membrane protein</topology>
    </subcellularLocation>
</comment>
<sequence length="321" mass="34217">MLGRFAPTISTQKKLALALLIGQGAITVTGSIVRVTGSGLGCNTWPNCHEGSLVPVEGAAPWIHQAIEFGNRMLTFVLVALAISVFVAVKSTHRRKEIFYHALFQCLGIVVQAVIGGISVLLDLQWWAVALHFLPSMILVWAAGVLFTRIGEPDDGTRRPAFSGALRSLSVLSAALMFAVLVTGTMTTGAGVHSGDSGVGMDGRLEVDIAWMAHVHAWVMYAYLAFTIILVAGLVFQRAPRRSQSLGWTLIAFIVIQAGVGIMQYRLGVPSWSVPMHVGLCSFVVAFSSLLFATGIERVGKNTWVTGSEAGDAKRAALTAA</sequence>
<evidence type="ECO:0000256" key="10">
    <source>
        <dbReference type="ARBA" id="ARBA00023157"/>
    </source>
</evidence>
<keyword evidence="9 12" id="KW-0472">Membrane</keyword>
<dbReference type="STRING" id="1224164.B843_07365"/>
<dbReference type="InterPro" id="IPR003780">
    <property type="entry name" value="COX15/CtaA_fam"/>
</dbReference>
<dbReference type="PATRIC" id="fig|1224164.3.peg.1477"/>
<gene>
    <name evidence="13" type="ORF">B843_07365</name>
</gene>
<evidence type="ECO:0000256" key="4">
    <source>
        <dbReference type="ARBA" id="ARBA00022723"/>
    </source>
</evidence>
<evidence type="ECO:0000256" key="11">
    <source>
        <dbReference type="ARBA" id="ARBA00023444"/>
    </source>
</evidence>
<keyword evidence="5 12" id="KW-1133">Transmembrane helix</keyword>
<evidence type="ECO:0000313" key="13">
    <source>
        <dbReference type="EMBL" id="AHI22858.1"/>
    </source>
</evidence>
<reference evidence="13 14" key="1">
    <citation type="submission" date="2013-02" db="EMBL/GenBank/DDBJ databases">
        <title>The complete genome sequence of Corynebacterium vitaeruminis DSM 20294.</title>
        <authorList>
            <person name="Ruckert C."/>
            <person name="Albersmeier A."/>
            <person name="Kalinowski J."/>
        </authorList>
    </citation>
    <scope>NUCLEOTIDE SEQUENCE [LARGE SCALE GENOMIC DNA]</scope>
    <source>
        <strain evidence="14">ATCC 10234</strain>
    </source>
</reference>
<evidence type="ECO:0000256" key="5">
    <source>
        <dbReference type="ARBA" id="ARBA00022989"/>
    </source>
</evidence>
<dbReference type="GO" id="GO:0016020">
    <property type="term" value="C:membrane"/>
    <property type="evidence" value="ECO:0007669"/>
    <property type="project" value="UniProtKB-SubCell"/>
</dbReference>
<feature type="transmembrane region" description="Helical" evidence="12">
    <location>
        <begin position="69"/>
        <end position="89"/>
    </location>
</feature>
<proteinExistence type="predicted"/>
<dbReference type="eggNOG" id="COG1612">
    <property type="taxonomic scope" value="Bacteria"/>
</dbReference>
<evidence type="ECO:0000256" key="12">
    <source>
        <dbReference type="SAM" id="Phobius"/>
    </source>
</evidence>
<dbReference type="EMBL" id="CP004353">
    <property type="protein sequence ID" value="AHI22858.1"/>
    <property type="molecule type" value="Genomic_DNA"/>
</dbReference>
<dbReference type="GO" id="GO:0046872">
    <property type="term" value="F:metal ion binding"/>
    <property type="evidence" value="ECO:0007669"/>
    <property type="project" value="UniProtKB-KW"/>
</dbReference>
<dbReference type="HOGENOM" id="CLU_060266_1_0_11"/>
<dbReference type="InterPro" id="IPR050450">
    <property type="entry name" value="COX15/CtaA_HemeA_synthase"/>
</dbReference>
<dbReference type="AlphaFoldDB" id="W5Y8S2"/>
<keyword evidence="10" id="KW-1015">Disulfide bond</keyword>
<feature type="transmembrane region" description="Helical" evidence="12">
    <location>
        <begin position="248"/>
        <end position="268"/>
    </location>
</feature>
<dbReference type="PANTHER" id="PTHR35457:SF1">
    <property type="entry name" value="HEME A SYNTHASE"/>
    <property type="match status" value="1"/>
</dbReference>
<keyword evidence="6" id="KW-0560">Oxidoreductase</keyword>
<evidence type="ECO:0000256" key="6">
    <source>
        <dbReference type="ARBA" id="ARBA00023002"/>
    </source>
</evidence>
<dbReference type="GO" id="GO:0016491">
    <property type="term" value="F:oxidoreductase activity"/>
    <property type="evidence" value="ECO:0007669"/>
    <property type="project" value="UniProtKB-KW"/>
</dbReference>
<feature type="transmembrane region" description="Helical" evidence="12">
    <location>
        <begin position="274"/>
        <end position="293"/>
    </location>
</feature>
<keyword evidence="14" id="KW-1185">Reference proteome</keyword>
<evidence type="ECO:0000256" key="7">
    <source>
        <dbReference type="ARBA" id="ARBA00023004"/>
    </source>
</evidence>
<feature type="transmembrane region" description="Helical" evidence="12">
    <location>
        <begin position="169"/>
        <end position="191"/>
    </location>
</feature>